<dbReference type="SUPFAM" id="SSF51735">
    <property type="entry name" value="NAD(P)-binding Rossmann-fold domains"/>
    <property type="match status" value="1"/>
</dbReference>
<dbReference type="InterPro" id="IPR047871">
    <property type="entry name" value="K_chnl_Slo-like"/>
</dbReference>
<gene>
    <name evidence="16" type="ORF">PROFUN_02334</name>
</gene>
<proteinExistence type="predicted"/>
<dbReference type="PANTHER" id="PTHR10027">
    <property type="entry name" value="CALCIUM-ACTIVATED POTASSIUM CHANNEL ALPHA CHAIN"/>
    <property type="match status" value="1"/>
</dbReference>
<keyword evidence="17" id="KW-1185">Reference proteome</keyword>
<feature type="transmembrane region" description="Helical" evidence="12">
    <location>
        <begin position="237"/>
        <end position="254"/>
    </location>
</feature>
<evidence type="ECO:0000259" key="15">
    <source>
        <dbReference type="Pfam" id="PF22614"/>
    </source>
</evidence>
<organism evidence="16 17">
    <name type="scientific">Planoprotostelium fungivorum</name>
    <dbReference type="NCBI Taxonomy" id="1890364"/>
    <lineage>
        <taxon>Eukaryota</taxon>
        <taxon>Amoebozoa</taxon>
        <taxon>Evosea</taxon>
        <taxon>Variosea</taxon>
        <taxon>Cavosteliida</taxon>
        <taxon>Cavosteliaceae</taxon>
        <taxon>Planoprotostelium</taxon>
    </lineage>
</organism>
<evidence type="ECO:0000256" key="1">
    <source>
        <dbReference type="ARBA" id="ARBA00004651"/>
    </source>
</evidence>
<feature type="transmembrane region" description="Helical" evidence="12">
    <location>
        <begin position="122"/>
        <end position="140"/>
    </location>
</feature>
<keyword evidence="10 16" id="KW-0407">Ion channel</keyword>
<accession>A0A2P6NYM2</accession>
<dbReference type="InterPro" id="IPR003929">
    <property type="entry name" value="K_chnl_BK_asu"/>
</dbReference>
<sequence length="953" mass="106909">MADLYKSLFTNIFLLDMFIFLIIALGLILIGGIVLKITSTIVLHIVGQHFSIRRVVTSFDKLRERMRNHTRVIVSLVVFHMCFCLVSVGIFLYYVVKVTQAPIKASDENASDTTAGIFDHKGLIYIEFIISIIMGLSLLIQYFDMQHKLSFFFDATIVPGLIGPFISYYFYGFQFLRFVQLYSGIKFFCDLSADYISDVTQDIIKTAYLLVSLIFCSASFMFVLENSTVTVDGPVENLLDAFYFAFVTLSTVGYGDITPKSASGKVGVIVIIMCAIAVVPAAAGRLSETLAASSSLAKKRYMGKNHVILIAPEDKSVLNFLREFYHEERVENSFKVCILLAEEKISRQLDVFIRKPFYAHRISILVGQALTDGDLDRTNIKKALACFVFNGRGHGDADDARTILNVSSLRQHNSQIPIFAQIHHSRNETLLRSLDVKVIINTRDIRMNILSQAITCPGFAALSTNVIQSFSLPSGYRHLSGWEKEYVWGAGHEVYEVDSMDKYEGLGFNEAVCIIYSQYGALLVGIGPACDSNGVFDKLNNVNFTLYPGSSFIIRRGMRGVILAQESSVSADVRERYISVDGGDSTSDVDNIQPRKDPEEFANESLGIDQCLVYDGKNEKKVEKIRPLADCTIVDTDHLPPSKFVVITGDNFSEISELVTKIREFNFKEVHTIIILCPITPSSDDWLDGAGRFNEVWFVRGDPTHHWDLVRAGAFRSNSIIILGQGREDPENPAVDAKPMMTFQLLMNGNASSVPIVDLIHASNAKYLGLNNSSLASNVPAELSTPYYAGHIFTGGIMDTLMAQAFFNPDIVSFIRQIMGGLAVSIPIRKVFPSLIEAKYKDLFKRLLCEHKVVSLGLFRKRMDGMEMSAERRSHIFRRKTRRLPTNFARYIVMNPEPHLVLSEEDEVIVLIPRESDHMDYMSSNEKMSIDDESVELKTFRVVDSSAKYNRPN</sequence>
<comment type="catalytic activity">
    <reaction evidence="11">
        <text>K(+)(in) = K(+)(out)</text>
        <dbReference type="Rhea" id="RHEA:29463"/>
        <dbReference type="ChEBI" id="CHEBI:29103"/>
    </reaction>
</comment>
<evidence type="ECO:0000256" key="11">
    <source>
        <dbReference type="ARBA" id="ARBA00034430"/>
    </source>
</evidence>
<evidence type="ECO:0000259" key="14">
    <source>
        <dbReference type="Pfam" id="PF07885"/>
    </source>
</evidence>
<keyword evidence="5" id="KW-0631">Potassium channel</keyword>
<keyword evidence="4 12" id="KW-0812">Transmembrane</keyword>
<dbReference type="PANTHER" id="PTHR10027:SF10">
    <property type="entry name" value="SLOWPOKE 2, ISOFORM D"/>
    <property type="match status" value="1"/>
</dbReference>
<dbReference type="InterPro" id="IPR013099">
    <property type="entry name" value="K_chnl_dom"/>
</dbReference>
<feature type="transmembrane region" description="Helical" evidence="12">
    <location>
        <begin position="266"/>
        <end position="286"/>
    </location>
</feature>
<dbReference type="AlphaFoldDB" id="A0A2P6NYM2"/>
<keyword evidence="3" id="KW-0633">Potassium transport</keyword>
<keyword evidence="2" id="KW-0813">Transport</keyword>
<dbReference type="EMBL" id="MDYQ01000006">
    <property type="protein sequence ID" value="PRP89056.1"/>
    <property type="molecule type" value="Genomic_DNA"/>
</dbReference>
<evidence type="ECO:0000256" key="12">
    <source>
        <dbReference type="SAM" id="Phobius"/>
    </source>
</evidence>
<evidence type="ECO:0000256" key="6">
    <source>
        <dbReference type="ARBA" id="ARBA00022958"/>
    </source>
</evidence>
<dbReference type="InParanoid" id="A0A2P6NYM2"/>
<comment type="subcellular location">
    <subcellularLocation>
        <location evidence="1">Cell membrane</location>
        <topology evidence="1">Multi-pass membrane protein</topology>
    </subcellularLocation>
</comment>
<feature type="domain" description="Calcium-activated potassium channel BK alpha subunit" evidence="13">
    <location>
        <begin position="439"/>
        <end position="526"/>
    </location>
</feature>
<evidence type="ECO:0000256" key="10">
    <source>
        <dbReference type="ARBA" id="ARBA00023303"/>
    </source>
</evidence>
<name>A0A2P6NYM2_9EUKA</name>
<keyword evidence="7 12" id="KW-1133">Transmembrane helix</keyword>
<dbReference type="Proteomes" id="UP000241769">
    <property type="component" value="Unassembled WGS sequence"/>
</dbReference>
<keyword evidence="6" id="KW-0630">Potassium</keyword>
<keyword evidence="9 12" id="KW-0472">Membrane</keyword>
<comment type="caution">
    <text evidence="16">The sequence shown here is derived from an EMBL/GenBank/DDBJ whole genome shotgun (WGS) entry which is preliminary data.</text>
</comment>
<dbReference type="OrthoDB" id="16572at2759"/>
<feature type="domain" description="Potassium channel" evidence="14">
    <location>
        <begin position="210"/>
        <end position="290"/>
    </location>
</feature>
<feature type="transmembrane region" description="Helical" evidence="12">
    <location>
        <begin position="152"/>
        <end position="171"/>
    </location>
</feature>
<feature type="domain" description="RCK N-terminal" evidence="15">
    <location>
        <begin position="642"/>
        <end position="749"/>
    </location>
</feature>
<evidence type="ECO:0000259" key="13">
    <source>
        <dbReference type="Pfam" id="PF03493"/>
    </source>
</evidence>
<dbReference type="Gene3D" id="1.10.287.70">
    <property type="match status" value="1"/>
</dbReference>
<evidence type="ECO:0000256" key="5">
    <source>
        <dbReference type="ARBA" id="ARBA00022826"/>
    </source>
</evidence>
<feature type="transmembrane region" description="Helical" evidence="12">
    <location>
        <begin position="72"/>
        <end position="96"/>
    </location>
</feature>
<reference evidence="16 17" key="1">
    <citation type="journal article" date="2018" name="Genome Biol. Evol.">
        <title>Multiple Roots of Fruiting Body Formation in Amoebozoa.</title>
        <authorList>
            <person name="Hillmann F."/>
            <person name="Forbes G."/>
            <person name="Novohradska S."/>
            <person name="Ferling I."/>
            <person name="Riege K."/>
            <person name="Groth M."/>
            <person name="Westermann M."/>
            <person name="Marz M."/>
            <person name="Spaller T."/>
            <person name="Winckler T."/>
            <person name="Schaap P."/>
            <person name="Glockner G."/>
        </authorList>
    </citation>
    <scope>NUCLEOTIDE SEQUENCE [LARGE SCALE GENOMIC DNA]</scope>
    <source>
        <strain evidence="16 17">Jena</strain>
    </source>
</reference>
<feature type="transmembrane region" description="Helical" evidence="12">
    <location>
        <begin position="12"/>
        <end position="35"/>
    </location>
</feature>
<evidence type="ECO:0000256" key="7">
    <source>
        <dbReference type="ARBA" id="ARBA00022989"/>
    </source>
</evidence>
<feature type="domain" description="RCK N-terminal" evidence="15">
    <location>
        <begin position="304"/>
        <end position="419"/>
    </location>
</feature>
<evidence type="ECO:0000256" key="3">
    <source>
        <dbReference type="ARBA" id="ARBA00022538"/>
    </source>
</evidence>
<dbReference type="Pfam" id="PF03493">
    <property type="entry name" value="BK_channel_a"/>
    <property type="match status" value="1"/>
</dbReference>
<evidence type="ECO:0000313" key="16">
    <source>
        <dbReference type="EMBL" id="PRP89056.1"/>
    </source>
</evidence>
<evidence type="ECO:0000256" key="8">
    <source>
        <dbReference type="ARBA" id="ARBA00023065"/>
    </source>
</evidence>
<keyword evidence="8" id="KW-0406">Ion transport</keyword>
<dbReference type="InterPro" id="IPR036291">
    <property type="entry name" value="NAD(P)-bd_dom_sf"/>
</dbReference>
<dbReference type="GO" id="GO:0005267">
    <property type="term" value="F:potassium channel activity"/>
    <property type="evidence" value="ECO:0007669"/>
    <property type="project" value="UniProtKB-KW"/>
</dbReference>
<dbReference type="InterPro" id="IPR003148">
    <property type="entry name" value="RCK_N"/>
</dbReference>
<evidence type="ECO:0000256" key="4">
    <source>
        <dbReference type="ARBA" id="ARBA00022692"/>
    </source>
</evidence>
<dbReference type="Pfam" id="PF07885">
    <property type="entry name" value="Ion_trans_2"/>
    <property type="match status" value="1"/>
</dbReference>
<evidence type="ECO:0000256" key="9">
    <source>
        <dbReference type="ARBA" id="ARBA00023136"/>
    </source>
</evidence>
<dbReference type="GO" id="GO:0005886">
    <property type="term" value="C:plasma membrane"/>
    <property type="evidence" value="ECO:0007669"/>
    <property type="project" value="UniProtKB-SubCell"/>
</dbReference>
<dbReference type="Pfam" id="PF22614">
    <property type="entry name" value="Slo-like_RCK"/>
    <property type="match status" value="2"/>
</dbReference>
<evidence type="ECO:0000313" key="17">
    <source>
        <dbReference type="Proteomes" id="UP000241769"/>
    </source>
</evidence>
<evidence type="ECO:0000256" key="2">
    <source>
        <dbReference type="ARBA" id="ARBA00022448"/>
    </source>
</evidence>
<dbReference type="SUPFAM" id="SSF81324">
    <property type="entry name" value="Voltage-gated potassium channels"/>
    <property type="match status" value="1"/>
</dbReference>
<protein>
    <submittedName>
        <fullName evidence="16">Calcium-activated BK potassium channel, alpha subunit</fullName>
    </submittedName>
</protein>
<feature type="transmembrane region" description="Helical" evidence="12">
    <location>
        <begin position="208"/>
        <end position="225"/>
    </location>
</feature>
<dbReference type="Gene3D" id="3.40.50.720">
    <property type="entry name" value="NAD(P)-binding Rossmann-like Domain"/>
    <property type="match status" value="1"/>
</dbReference>